<name>A0ABW0U513_9BACI</name>
<evidence type="ECO:0008006" key="4">
    <source>
        <dbReference type="Google" id="ProtNLM"/>
    </source>
</evidence>
<feature type="transmembrane region" description="Helical" evidence="1">
    <location>
        <begin position="12"/>
        <end position="36"/>
    </location>
</feature>
<accession>A0ABW0U513</accession>
<keyword evidence="1" id="KW-0472">Membrane</keyword>
<dbReference type="EMBL" id="JBHSPF010000015">
    <property type="protein sequence ID" value="MFC5627872.1"/>
    <property type="molecule type" value="Genomic_DNA"/>
</dbReference>
<protein>
    <recommendedName>
        <fullName evidence="4">MetS family NSS transporter small subunit</fullName>
    </recommendedName>
</protein>
<evidence type="ECO:0000256" key="1">
    <source>
        <dbReference type="SAM" id="Phobius"/>
    </source>
</evidence>
<proteinExistence type="predicted"/>
<organism evidence="2 3">
    <name type="scientific">Aliibacillus thermotolerans</name>
    <dbReference type="NCBI Taxonomy" id="1834418"/>
    <lineage>
        <taxon>Bacteria</taxon>
        <taxon>Bacillati</taxon>
        <taxon>Bacillota</taxon>
        <taxon>Bacilli</taxon>
        <taxon>Bacillales</taxon>
        <taxon>Bacillaceae</taxon>
        <taxon>Aliibacillus</taxon>
    </lineage>
</organism>
<evidence type="ECO:0000313" key="2">
    <source>
        <dbReference type="EMBL" id="MFC5627872.1"/>
    </source>
</evidence>
<reference evidence="3" key="1">
    <citation type="journal article" date="2019" name="Int. J. Syst. Evol. Microbiol.">
        <title>The Global Catalogue of Microorganisms (GCM) 10K type strain sequencing project: providing services to taxonomists for standard genome sequencing and annotation.</title>
        <authorList>
            <consortium name="The Broad Institute Genomics Platform"/>
            <consortium name="The Broad Institute Genome Sequencing Center for Infectious Disease"/>
            <person name="Wu L."/>
            <person name="Ma J."/>
        </authorList>
    </citation>
    <scope>NUCLEOTIDE SEQUENCE [LARGE SCALE GENOMIC DNA]</scope>
    <source>
        <strain evidence="3">CGMCC 1.15790</strain>
    </source>
</reference>
<sequence length="46" mass="5193">MKMGQVDNMLDGFIHVLMQILTIVWAVGTIGIAVFVGKVWRKQKGY</sequence>
<keyword evidence="1" id="KW-1133">Transmembrane helix</keyword>
<comment type="caution">
    <text evidence="2">The sequence shown here is derived from an EMBL/GenBank/DDBJ whole genome shotgun (WGS) entry which is preliminary data.</text>
</comment>
<gene>
    <name evidence="2" type="ORF">ACFPTR_03050</name>
</gene>
<evidence type="ECO:0000313" key="3">
    <source>
        <dbReference type="Proteomes" id="UP001596143"/>
    </source>
</evidence>
<dbReference type="Proteomes" id="UP001596143">
    <property type="component" value="Unassembled WGS sequence"/>
</dbReference>
<keyword evidence="1" id="KW-0812">Transmembrane</keyword>
<keyword evidence="3" id="KW-1185">Reference proteome</keyword>